<dbReference type="STRING" id="883114.HMPREF9709_01464"/>
<dbReference type="Gene3D" id="3.40.50.300">
    <property type="entry name" value="P-loop containing nucleotide triphosphate hydrolases"/>
    <property type="match status" value="2"/>
</dbReference>
<dbReference type="InterPro" id="IPR003439">
    <property type="entry name" value="ABC_transporter-like_ATP-bd"/>
</dbReference>
<keyword evidence="4" id="KW-0677">Repeat</keyword>
<evidence type="ECO:0000256" key="1">
    <source>
        <dbReference type="ARBA" id="ARBA00004202"/>
    </source>
</evidence>
<evidence type="ECO:0000256" key="4">
    <source>
        <dbReference type="ARBA" id="ARBA00022737"/>
    </source>
</evidence>
<dbReference type="HOGENOM" id="CLU_000604_92_3_9"/>
<keyword evidence="8" id="KW-0472">Membrane</keyword>
<evidence type="ECO:0000259" key="9">
    <source>
        <dbReference type="PROSITE" id="PS50893"/>
    </source>
</evidence>
<keyword evidence="5" id="KW-0547">Nucleotide-binding</keyword>
<dbReference type="InterPro" id="IPR027417">
    <property type="entry name" value="P-loop_NTPase"/>
</dbReference>
<dbReference type="OrthoDB" id="9771863at2"/>
<dbReference type="PROSITE" id="PS00211">
    <property type="entry name" value="ABC_TRANSPORTER_1"/>
    <property type="match status" value="1"/>
</dbReference>
<feature type="domain" description="ABC transporter" evidence="9">
    <location>
        <begin position="251"/>
        <end position="495"/>
    </location>
</feature>
<dbReference type="InterPro" id="IPR017871">
    <property type="entry name" value="ABC_transporter-like_CS"/>
</dbReference>
<dbReference type="PANTHER" id="PTHR43790:SF9">
    <property type="entry name" value="GALACTOFURANOSE TRANSPORTER ATP-BINDING PROTEIN YTFR"/>
    <property type="match status" value="1"/>
</dbReference>
<dbReference type="GO" id="GO:0016887">
    <property type="term" value="F:ATP hydrolysis activity"/>
    <property type="evidence" value="ECO:0007669"/>
    <property type="project" value="InterPro"/>
</dbReference>
<dbReference type="InterPro" id="IPR003593">
    <property type="entry name" value="AAA+_ATPase"/>
</dbReference>
<reference evidence="10 11" key="1">
    <citation type="submission" date="2012-01" db="EMBL/GenBank/DDBJ databases">
        <title>The Genome Sequence of Helcococcus kunzii ATCC 51366.</title>
        <authorList>
            <consortium name="The Broad Institute Genome Sequencing Platform"/>
            <person name="Earl A."/>
            <person name="Ward D."/>
            <person name="Feldgarden M."/>
            <person name="Gevers D."/>
            <person name="Huys G."/>
            <person name="Young S.K."/>
            <person name="Zeng Q."/>
            <person name="Gargeya S."/>
            <person name="Fitzgerald M."/>
            <person name="Haas B."/>
            <person name="Abouelleil A."/>
            <person name="Alvarado L."/>
            <person name="Arachchi H.M."/>
            <person name="Berlin A."/>
            <person name="Chapman S.B."/>
            <person name="Gearin G."/>
            <person name="Goldberg J."/>
            <person name="Griggs A."/>
            <person name="Gujja S."/>
            <person name="Hansen M."/>
            <person name="Heiman D."/>
            <person name="Howarth C."/>
            <person name="Larimer J."/>
            <person name="Lui A."/>
            <person name="MacDonald P.J.P."/>
            <person name="McCowen C."/>
            <person name="Montmayeur A."/>
            <person name="Murphy C."/>
            <person name="Neiman D."/>
            <person name="Pearson M."/>
            <person name="Priest M."/>
            <person name="Roberts A."/>
            <person name="Saif S."/>
            <person name="Shea T."/>
            <person name="Sisk P."/>
            <person name="Stolte C."/>
            <person name="Sykes S."/>
            <person name="Wortman J."/>
            <person name="Nusbaum C."/>
            <person name="Birren B."/>
        </authorList>
    </citation>
    <scope>NUCLEOTIDE SEQUENCE [LARGE SCALE GENOMIC DNA]</scope>
    <source>
        <strain evidence="10 11">ATCC 51366</strain>
    </source>
</reference>
<dbReference type="SMART" id="SM00382">
    <property type="entry name" value="AAA"/>
    <property type="match status" value="2"/>
</dbReference>
<dbReference type="RefSeq" id="WP_005398979.1">
    <property type="nucleotide sequence ID" value="NZ_JH601088.1"/>
</dbReference>
<comment type="caution">
    <text evidence="10">The sequence shown here is derived from an EMBL/GenBank/DDBJ whole genome shotgun (WGS) entry which is preliminary data.</text>
</comment>
<dbReference type="InterPro" id="IPR050107">
    <property type="entry name" value="ABC_carbohydrate_import_ATPase"/>
</dbReference>
<evidence type="ECO:0000313" key="10">
    <source>
        <dbReference type="EMBL" id="EHR32533.1"/>
    </source>
</evidence>
<comment type="subcellular location">
    <subcellularLocation>
        <location evidence="1">Cell membrane</location>
        <topology evidence="1">Peripheral membrane protein</topology>
    </subcellularLocation>
</comment>
<sequence>MEEILKIEDITKDYIGVRALDNVSFNVKKGEIHALCGENGAGKSTLIKAISGAIKLTSGKITFEGKDLDDKSPKDRIGIGISVIYQELNLFPNLTIYENVYFGIEPKKNGILDRPKMIRDTEEVLKNLGVKVDVRKKVREVPIAYQQMVEIAKSLVKNVKLLIMDEPSSSLTEHEVRIMLNITKELNRNGLTIIYISHKLDEVLEIADRVTILRDGKYIKTIENEEITKDEIITSMVGRKLSNIYPDKRNQKGEKLFSFENISGGIVKNVSFDVYKGEVLGFGGLVGAGRTELMKMIFGADKMEKGQIRLKNDYIKIKSISQAVSKGIGLVPENRASEGIILNKSIYFNNLLPNLKDYESNKLGFIERKSSKADIERVNKSLNTKMVDMHQNVSTLSGGNQQKVVLAKWLLNNCEMLILDEPTRGIDVGAKKEIYAVIDELARSGKAIIVVSSEMPELIGISDRIIVMSEGEISGEIKDLNEMNEENIMKLASLGEGAINEN</sequence>
<dbReference type="AlphaFoldDB" id="H3NQ53"/>
<keyword evidence="3" id="KW-1003">Cell membrane</keyword>
<dbReference type="PANTHER" id="PTHR43790">
    <property type="entry name" value="CARBOHYDRATE TRANSPORT ATP-BINDING PROTEIN MG119-RELATED"/>
    <property type="match status" value="1"/>
</dbReference>
<dbReference type="CDD" id="cd03215">
    <property type="entry name" value="ABC_Carb_Monos_II"/>
    <property type="match status" value="1"/>
</dbReference>
<dbReference type="FunFam" id="3.40.50.300:FF:000127">
    <property type="entry name" value="Ribose import ATP-binding protein RbsA"/>
    <property type="match status" value="1"/>
</dbReference>
<evidence type="ECO:0000256" key="3">
    <source>
        <dbReference type="ARBA" id="ARBA00022475"/>
    </source>
</evidence>
<keyword evidence="2" id="KW-0813">Transport</keyword>
<keyword evidence="6" id="KW-0067">ATP-binding</keyword>
<feature type="domain" description="ABC transporter" evidence="9">
    <location>
        <begin position="5"/>
        <end position="240"/>
    </location>
</feature>
<dbReference type="GO" id="GO:0005886">
    <property type="term" value="C:plasma membrane"/>
    <property type="evidence" value="ECO:0007669"/>
    <property type="project" value="UniProtKB-SubCell"/>
</dbReference>
<gene>
    <name evidence="10" type="ORF">HMPREF9709_01464</name>
</gene>
<dbReference type="GeneID" id="96999415"/>
<evidence type="ECO:0000256" key="2">
    <source>
        <dbReference type="ARBA" id="ARBA00022448"/>
    </source>
</evidence>
<accession>H3NQ53</accession>
<evidence type="ECO:0000256" key="8">
    <source>
        <dbReference type="ARBA" id="ARBA00023136"/>
    </source>
</evidence>
<keyword evidence="7" id="KW-1278">Translocase</keyword>
<dbReference type="EMBL" id="AGEI01000028">
    <property type="protein sequence ID" value="EHR32533.1"/>
    <property type="molecule type" value="Genomic_DNA"/>
</dbReference>
<organism evidence="10 11">
    <name type="scientific">Helcococcus kunzii ATCC 51366</name>
    <dbReference type="NCBI Taxonomy" id="883114"/>
    <lineage>
        <taxon>Bacteria</taxon>
        <taxon>Bacillati</taxon>
        <taxon>Bacillota</taxon>
        <taxon>Tissierellia</taxon>
        <taxon>Tissierellales</taxon>
        <taxon>Peptoniphilaceae</taxon>
        <taxon>Helcococcus</taxon>
    </lineage>
</organism>
<evidence type="ECO:0000313" key="11">
    <source>
        <dbReference type="Proteomes" id="UP000004191"/>
    </source>
</evidence>
<evidence type="ECO:0000256" key="5">
    <source>
        <dbReference type="ARBA" id="ARBA00022741"/>
    </source>
</evidence>
<dbReference type="SUPFAM" id="SSF52540">
    <property type="entry name" value="P-loop containing nucleoside triphosphate hydrolases"/>
    <property type="match status" value="2"/>
</dbReference>
<dbReference type="Proteomes" id="UP000004191">
    <property type="component" value="Unassembled WGS sequence"/>
</dbReference>
<dbReference type="eggNOG" id="COG1129">
    <property type="taxonomic scope" value="Bacteria"/>
</dbReference>
<dbReference type="Pfam" id="PF00005">
    <property type="entry name" value="ABC_tran"/>
    <property type="match status" value="2"/>
</dbReference>
<protein>
    <recommendedName>
        <fullName evidence="9">ABC transporter domain-containing protein</fullName>
    </recommendedName>
</protein>
<dbReference type="PATRIC" id="fig|883114.3.peg.1459"/>
<evidence type="ECO:0000256" key="6">
    <source>
        <dbReference type="ARBA" id="ARBA00022840"/>
    </source>
</evidence>
<keyword evidence="11" id="KW-1185">Reference proteome</keyword>
<name>H3NQ53_9FIRM</name>
<dbReference type="CDD" id="cd03216">
    <property type="entry name" value="ABC_Carb_Monos_I"/>
    <property type="match status" value="1"/>
</dbReference>
<evidence type="ECO:0000256" key="7">
    <source>
        <dbReference type="ARBA" id="ARBA00022967"/>
    </source>
</evidence>
<dbReference type="GO" id="GO:0005524">
    <property type="term" value="F:ATP binding"/>
    <property type="evidence" value="ECO:0007669"/>
    <property type="project" value="UniProtKB-KW"/>
</dbReference>
<dbReference type="PROSITE" id="PS50893">
    <property type="entry name" value="ABC_TRANSPORTER_2"/>
    <property type="match status" value="2"/>
</dbReference>
<proteinExistence type="predicted"/>